<evidence type="ECO:0000256" key="1">
    <source>
        <dbReference type="SAM" id="MobiDB-lite"/>
    </source>
</evidence>
<keyword evidence="3" id="KW-1185">Reference proteome</keyword>
<accession>A0A1Y2CPW7</accession>
<dbReference type="EMBL" id="MCGO01000010">
    <property type="protein sequence ID" value="ORY49079.1"/>
    <property type="molecule type" value="Genomic_DNA"/>
</dbReference>
<dbReference type="Proteomes" id="UP000193642">
    <property type="component" value="Unassembled WGS sequence"/>
</dbReference>
<dbReference type="AlphaFoldDB" id="A0A1Y2CPW7"/>
<name>A0A1Y2CPW7_9FUNG</name>
<evidence type="ECO:0000313" key="2">
    <source>
        <dbReference type="EMBL" id="ORY49079.1"/>
    </source>
</evidence>
<feature type="region of interest" description="Disordered" evidence="1">
    <location>
        <begin position="313"/>
        <end position="338"/>
    </location>
</feature>
<gene>
    <name evidence="2" type="ORF">BCR33DRAFT_714140</name>
</gene>
<evidence type="ECO:0000313" key="3">
    <source>
        <dbReference type="Proteomes" id="UP000193642"/>
    </source>
</evidence>
<comment type="caution">
    <text evidence="2">The sequence shown here is derived from an EMBL/GenBank/DDBJ whole genome shotgun (WGS) entry which is preliminary data.</text>
</comment>
<protein>
    <submittedName>
        <fullName evidence="2">Uncharacterized protein</fullName>
    </submittedName>
</protein>
<sequence>MPFIRIGPVLSRSSHCFFTLDYGYIRNSRRLAQAFRDGFSVRTNSSSTQPNRPWAQIGKGTEVIQQDLGSTFFQLHGRGGFIGLSNLSIYHKQITVSDPFHYPVIPQPPSPTLTNSSASQHSEHHHHKPHLPKIPPVLIPILPPASHKSSEQTEATFGRGGYLLKGRIAYTAFVACIRFLLLLYYDDPSLEIIRARTVTGRLKKTDLDDEYPKSTTVWRRERKDDVPIPVGKQENVKLVLRWMFEGTPRHKLLYAKLLNPLTSPQPSIYEGVFVYTFEGQQGLVINHRLESMSPTPWVPKVCRWWLDRKAKARQQTQEERDRGGNGLPQLNSGKRPVL</sequence>
<feature type="region of interest" description="Disordered" evidence="1">
    <location>
        <begin position="107"/>
        <end position="132"/>
    </location>
</feature>
<reference evidence="2 3" key="1">
    <citation type="submission" date="2016-07" db="EMBL/GenBank/DDBJ databases">
        <title>Pervasive Adenine N6-methylation of Active Genes in Fungi.</title>
        <authorList>
            <consortium name="DOE Joint Genome Institute"/>
            <person name="Mondo S.J."/>
            <person name="Dannebaum R.O."/>
            <person name="Kuo R.C."/>
            <person name="Labutti K."/>
            <person name="Haridas S."/>
            <person name="Kuo A."/>
            <person name="Salamov A."/>
            <person name="Ahrendt S.R."/>
            <person name="Lipzen A."/>
            <person name="Sullivan W."/>
            <person name="Andreopoulos W.B."/>
            <person name="Clum A."/>
            <person name="Lindquist E."/>
            <person name="Daum C."/>
            <person name="Ramamoorthy G.K."/>
            <person name="Gryganskyi A."/>
            <person name="Culley D."/>
            <person name="Magnuson J.K."/>
            <person name="James T.Y."/>
            <person name="O'Malley M.A."/>
            <person name="Stajich J.E."/>
            <person name="Spatafora J.W."/>
            <person name="Visel A."/>
            <person name="Grigoriev I.V."/>
        </authorList>
    </citation>
    <scope>NUCLEOTIDE SEQUENCE [LARGE SCALE GENOMIC DNA]</scope>
    <source>
        <strain evidence="2 3">JEL800</strain>
    </source>
</reference>
<organism evidence="2 3">
    <name type="scientific">Rhizoclosmatium globosum</name>
    <dbReference type="NCBI Taxonomy" id="329046"/>
    <lineage>
        <taxon>Eukaryota</taxon>
        <taxon>Fungi</taxon>
        <taxon>Fungi incertae sedis</taxon>
        <taxon>Chytridiomycota</taxon>
        <taxon>Chytridiomycota incertae sedis</taxon>
        <taxon>Chytridiomycetes</taxon>
        <taxon>Chytridiales</taxon>
        <taxon>Chytriomycetaceae</taxon>
        <taxon>Rhizoclosmatium</taxon>
    </lineage>
</organism>
<proteinExistence type="predicted"/>
<dbReference type="OrthoDB" id="1099063at2759"/>